<comment type="caution">
    <text evidence="3">The sequence shown here is derived from an EMBL/GenBank/DDBJ whole genome shotgun (WGS) entry which is preliminary data.</text>
</comment>
<name>A0ABV9AWM0_9ACTN</name>
<evidence type="ECO:0000313" key="4">
    <source>
        <dbReference type="Proteomes" id="UP001595839"/>
    </source>
</evidence>
<feature type="domain" description="Enoyl reductase (ER)" evidence="2">
    <location>
        <begin position="11"/>
        <end position="304"/>
    </location>
</feature>
<dbReference type="PANTHER" id="PTHR44154:SF1">
    <property type="entry name" value="QUINONE OXIDOREDUCTASE"/>
    <property type="match status" value="1"/>
</dbReference>
<keyword evidence="3" id="KW-0560">Oxidoreductase</keyword>
<evidence type="ECO:0000256" key="1">
    <source>
        <dbReference type="ARBA" id="ARBA00022857"/>
    </source>
</evidence>
<organism evidence="3 4">
    <name type="scientific">Streptomyces vulcanius</name>
    <dbReference type="NCBI Taxonomy" id="1441876"/>
    <lineage>
        <taxon>Bacteria</taxon>
        <taxon>Bacillati</taxon>
        <taxon>Actinomycetota</taxon>
        <taxon>Actinomycetes</taxon>
        <taxon>Kitasatosporales</taxon>
        <taxon>Streptomycetaceae</taxon>
        <taxon>Streptomyces</taxon>
    </lineage>
</organism>
<keyword evidence="1" id="KW-0521">NADP</keyword>
<dbReference type="CDD" id="cd05289">
    <property type="entry name" value="MDR_like_2"/>
    <property type="match status" value="1"/>
</dbReference>
<proteinExistence type="predicted"/>
<dbReference type="Gene3D" id="3.90.180.10">
    <property type="entry name" value="Medium-chain alcohol dehydrogenases, catalytic domain"/>
    <property type="match status" value="1"/>
</dbReference>
<dbReference type="Gene3D" id="3.40.50.720">
    <property type="entry name" value="NAD(P)-binding Rossmann-like Domain"/>
    <property type="match status" value="1"/>
</dbReference>
<dbReference type="Pfam" id="PF08240">
    <property type="entry name" value="ADH_N"/>
    <property type="match status" value="1"/>
</dbReference>
<dbReference type="InterPro" id="IPR013154">
    <property type="entry name" value="ADH-like_N"/>
</dbReference>
<keyword evidence="4" id="KW-1185">Reference proteome</keyword>
<dbReference type="Proteomes" id="UP001595839">
    <property type="component" value="Unassembled WGS sequence"/>
</dbReference>
<dbReference type="PANTHER" id="PTHR44154">
    <property type="entry name" value="QUINONE OXIDOREDUCTASE"/>
    <property type="match status" value="1"/>
</dbReference>
<dbReference type="SUPFAM" id="SSF50129">
    <property type="entry name" value="GroES-like"/>
    <property type="match status" value="1"/>
</dbReference>
<dbReference type="InterPro" id="IPR051603">
    <property type="entry name" value="Zinc-ADH_QOR/CCCR"/>
</dbReference>
<reference evidence="4" key="1">
    <citation type="journal article" date="2019" name="Int. J. Syst. Evol. Microbiol.">
        <title>The Global Catalogue of Microorganisms (GCM) 10K type strain sequencing project: providing services to taxonomists for standard genome sequencing and annotation.</title>
        <authorList>
            <consortium name="The Broad Institute Genomics Platform"/>
            <consortium name="The Broad Institute Genome Sequencing Center for Infectious Disease"/>
            <person name="Wu L."/>
            <person name="Ma J."/>
        </authorList>
    </citation>
    <scope>NUCLEOTIDE SEQUENCE [LARGE SCALE GENOMIC DNA]</scope>
    <source>
        <strain evidence="4">CGMCC 4.7177</strain>
    </source>
</reference>
<sequence>MPEAYGFTGYGGPEVQRFLDLPKPAPGPDELLVKVYAAGVNPVDWGVRSGLHQGFLPLGLPAVLGREAAGVVERLGEGVEGFAVGDAVFGTSARGCGCYARHALLTASQAALRPATVSFADAAVLPVAAVTAYDGVARLAPAVGETLLVLGVGGGVGVAAAQLARDAGVSVVGTASAAKGKFVESLGATAIAYDGADFGERLGKALPNGADMVLDLVGGTALDSVSAVLSPGCRVISAADPETAARFGAGPLSRRSSTATLTELARRVADGRLDPQVRSVFPFARAEAALREVESGHPWGKVVLDMHSPSGH</sequence>
<dbReference type="RefSeq" id="WP_381178544.1">
    <property type="nucleotide sequence ID" value="NZ_JBHSFK010000021.1"/>
</dbReference>
<dbReference type="InterPro" id="IPR036291">
    <property type="entry name" value="NAD(P)-bd_dom_sf"/>
</dbReference>
<dbReference type="EMBL" id="JBHSFK010000021">
    <property type="protein sequence ID" value="MFC4503670.1"/>
    <property type="molecule type" value="Genomic_DNA"/>
</dbReference>
<protein>
    <submittedName>
        <fullName evidence="3">NADP-dependent oxidoreductase</fullName>
        <ecNumber evidence="3">1.-.-.-</ecNumber>
    </submittedName>
</protein>
<dbReference type="SUPFAM" id="SSF51735">
    <property type="entry name" value="NAD(P)-binding Rossmann-fold domains"/>
    <property type="match status" value="1"/>
</dbReference>
<evidence type="ECO:0000313" key="3">
    <source>
        <dbReference type="EMBL" id="MFC4503670.1"/>
    </source>
</evidence>
<evidence type="ECO:0000259" key="2">
    <source>
        <dbReference type="SMART" id="SM00829"/>
    </source>
</evidence>
<dbReference type="EC" id="1.-.-.-" evidence="3"/>
<dbReference type="InterPro" id="IPR020843">
    <property type="entry name" value="ER"/>
</dbReference>
<dbReference type="SMART" id="SM00829">
    <property type="entry name" value="PKS_ER"/>
    <property type="match status" value="1"/>
</dbReference>
<dbReference type="Pfam" id="PF13602">
    <property type="entry name" value="ADH_zinc_N_2"/>
    <property type="match status" value="1"/>
</dbReference>
<gene>
    <name evidence="3" type="ORF">ACFPIH_29880</name>
</gene>
<dbReference type="InterPro" id="IPR011032">
    <property type="entry name" value="GroES-like_sf"/>
</dbReference>
<dbReference type="GO" id="GO:0016491">
    <property type="term" value="F:oxidoreductase activity"/>
    <property type="evidence" value="ECO:0007669"/>
    <property type="project" value="UniProtKB-KW"/>
</dbReference>
<accession>A0ABV9AWM0</accession>